<feature type="active site" description="Proton donor" evidence="12">
    <location>
        <position position="31"/>
    </location>
</feature>
<dbReference type="GO" id="GO:0035630">
    <property type="term" value="P:bone mineralization involved in bone maturation"/>
    <property type="evidence" value="ECO:0007669"/>
    <property type="project" value="TreeGrafter"/>
</dbReference>
<evidence type="ECO:0000313" key="15">
    <source>
        <dbReference type="Proteomes" id="UP000515159"/>
    </source>
</evidence>
<dbReference type="CTD" id="162466"/>
<dbReference type="FunCoup" id="A0A6P8PCQ4">
    <property type="interactions" value="318"/>
</dbReference>
<comment type="catalytic activity">
    <reaction evidence="7">
        <text>phosphocholine + H2O = choline + phosphate</text>
        <dbReference type="Rhea" id="RHEA:10492"/>
        <dbReference type="ChEBI" id="CHEBI:15354"/>
        <dbReference type="ChEBI" id="CHEBI:15377"/>
        <dbReference type="ChEBI" id="CHEBI:43474"/>
        <dbReference type="ChEBI" id="CHEBI:295975"/>
        <dbReference type="EC" id="3.1.3.75"/>
    </reaction>
</comment>
<dbReference type="PIRSF" id="PIRSF031051">
    <property type="entry name" value="PyrdxlP_Pase_PHOSPHO2"/>
    <property type="match status" value="1"/>
</dbReference>
<evidence type="ECO:0000256" key="13">
    <source>
        <dbReference type="PIRSR" id="PIRSR031051-2"/>
    </source>
</evidence>
<dbReference type="PANTHER" id="PTHR20889:SF2">
    <property type="entry name" value="PHOSPHOETHANOLAMINE_PHOSPHOCHOLINE PHOSPHATASE"/>
    <property type="match status" value="1"/>
</dbReference>
<dbReference type="FunFam" id="3.40.50.1000:FF:000097">
    <property type="entry name" value="phosphoethanolamine/phosphocholine phosphatase isoform X2"/>
    <property type="match status" value="1"/>
</dbReference>
<accession>A0A6P8PCQ4</accession>
<gene>
    <name evidence="16" type="primary">PHOSPHO1</name>
</gene>
<comment type="similarity">
    <text evidence="2">Belongs to the HAD-like hydrolase superfamily. PHOSPHO family.</text>
</comment>
<evidence type="ECO:0000256" key="3">
    <source>
        <dbReference type="ARBA" id="ARBA00022723"/>
    </source>
</evidence>
<dbReference type="InterPro" id="IPR006384">
    <property type="entry name" value="HAD_hydro_PyrdxlP_Pase-like"/>
</dbReference>
<keyword evidence="3 14" id="KW-0479">Metal-binding</keyword>
<feature type="binding site" evidence="14">
    <location>
        <position position="29"/>
    </location>
    <ligand>
        <name>Mg(2+)</name>
        <dbReference type="ChEBI" id="CHEBI:18420"/>
    </ligand>
</feature>
<feature type="binding site" evidence="14">
    <location>
        <position position="31"/>
    </location>
    <ligand>
        <name>Mg(2+)</name>
        <dbReference type="ChEBI" id="CHEBI:18420"/>
    </ligand>
</feature>
<evidence type="ECO:0000313" key="16">
    <source>
        <dbReference type="RefSeq" id="XP_033773316.1"/>
    </source>
</evidence>
<organism evidence="15 16">
    <name type="scientific">Geotrypetes seraphini</name>
    <name type="common">Gaboon caecilian</name>
    <name type="synonym">Caecilia seraphini</name>
    <dbReference type="NCBI Taxonomy" id="260995"/>
    <lineage>
        <taxon>Eukaryota</taxon>
        <taxon>Metazoa</taxon>
        <taxon>Chordata</taxon>
        <taxon>Craniata</taxon>
        <taxon>Vertebrata</taxon>
        <taxon>Euteleostomi</taxon>
        <taxon>Amphibia</taxon>
        <taxon>Gymnophiona</taxon>
        <taxon>Geotrypetes</taxon>
    </lineage>
</organism>
<dbReference type="GeneID" id="117347075"/>
<evidence type="ECO:0000256" key="5">
    <source>
        <dbReference type="ARBA" id="ARBA00022842"/>
    </source>
</evidence>
<keyword evidence="11" id="KW-0495">Mineral balance</keyword>
<sequence>MGKSCSQCPQPKELEMTTSTSQKYLLIFDFDETIVNENSDESVIHAAPSGELPEWLRRTLQEGFYNQYMQRVFEYLGDSGVHMHDLKAVYEALTFSPYMQQLLHFLSLNPEPFEIILMSDANTFGIESTLRATGFFSLFHRVFSNPSGPDKRGYLTLAPYHSHSCPHCPANMCKHKILSEYLLERAQQGISFQKLLYVGDGANDFCPSTLLSPMDVAFPRKTYPMHQKIQEMEKNQPGAFKAQVVPWESAEVILQYLQSLLKRS</sequence>
<dbReference type="NCBIfam" id="TIGR01489">
    <property type="entry name" value="DKMTPPase-SF"/>
    <property type="match status" value="1"/>
</dbReference>
<name>A0A6P8PCQ4_GEOSA</name>
<evidence type="ECO:0000256" key="10">
    <source>
        <dbReference type="ARBA" id="ARBA00069780"/>
    </source>
</evidence>
<dbReference type="PANTHER" id="PTHR20889">
    <property type="entry name" value="PHOSPHATASE, ORPHAN 1, 2"/>
    <property type="match status" value="1"/>
</dbReference>
<dbReference type="InParanoid" id="A0A6P8PCQ4"/>
<dbReference type="Gene3D" id="3.40.50.1000">
    <property type="entry name" value="HAD superfamily/HAD-like"/>
    <property type="match status" value="1"/>
</dbReference>
<evidence type="ECO:0000256" key="7">
    <source>
        <dbReference type="ARBA" id="ARBA00052425"/>
    </source>
</evidence>
<feature type="binding site" evidence="13">
    <location>
        <position position="40"/>
    </location>
    <ligand>
        <name>substrate</name>
    </ligand>
</feature>
<feature type="binding site" evidence="13">
    <location>
        <position position="120"/>
    </location>
    <ligand>
        <name>substrate</name>
    </ligand>
</feature>
<evidence type="ECO:0000256" key="12">
    <source>
        <dbReference type="PIRSR" id="PIRSR031051-1"/>
    </source>
</evidence>
<keyword evidence="15" id="KW-1185">Reference proteome</keyword>
<dbReference type="OrthoDB" id="10267182at2759"/>
<keyword evidence="4" id="KW-0378">Hydrolase</keyword>
<dbReference type="InterPro" id="IPR036412">
    <property type="entry name" value="HAD-like_sf"/>
</dbReference>
<evidence type="ECO:0000256" key="9">
    <source>
        <dbReference type="ARBA" id="ARBA00066600"/>
    </source>
</evidence>
<comment type="catalytic activity">
    <reaction evidence="8">
        <text>phosphoethanolamine + H2O = ethanolamine + phosphate</text>
        <dbReference type="Rhea" id="RHEA:16089"/>
        <dbReference type="ChEBI" id="CHEBI:15377"/>
        <dbReference type="ChEBI" id="CHEBI:43474"/>
        <dbReference type="ChEBI" id="CHEBI:57603"/>
        <dbReference type="ChEBI" id="CHEBI:58190"/>
        <dbReference type="EC" id="3.1.3.75"/>
    </reaction>
</comment>
<dbReference type="GO" id="GO:0030500">
    <property type="term" value="P:regulation of bone mineralization"/>
    <property type="evidence" value="ECO:0007669"/>
    <property type="project" value="UniProtKB-KW"/>
</dbReference>
<comment type="subcellular location">
    <subcellularLocation>
        <location evidence="6">Extracellular vesicle</location>
    </subcellularLocation>
</comment>
<dbReference type="InterPro" id="IPR023214">
    <property type="entry name" value="HAD_sf"/>
</dbReference>
<dbReference type="SUPFAM" id="SSF56784">
    <property type="entry name" value="HAD-like"/>
    <property type="match status" value="1"/>
</dbReference>
<dbReference type="Proteomes" id="UP000515159">
    <property type="component" value="Chromosome 13"/>
</dbReference>
<evidence type="ECO:0000256" key="2">
    <source>
        <dbReference type="ARBA" id="ARBA00008541"/>
    </source>
</evidence>
<keyword evidence="5 14" id="KW-0460">Magnesium</keyword>
<feature type="active site" description="Nucleophile" evidence="12">
    <location>
        <position position="29"/>
    </location>
</feature>
<feature type="binding site" evidence="14">
    <location>
        <position position="200"/>
    </location>
    <ligand>
        <name>Mg(2+)</name>
        <dbReference type="ChEBI" id="CHEBI:18420"/>
    </ligand>
</feature>
<evidence type="ECO:0000256" key="14">
    <source>
        <dbReference type="PIRSR" id="PIRSR031051-3"/>
    </source>
</evidence>
<protein>
    <recommendedName>
        <fullName evidence="10">Phosphoethanolamine/phosphocholine phosphatase</fullName>
        <ecNumber evidence="9">3.1.3.75</ecNumber>
    </recommendedName>
</protein>
<dbReference type="KEGG" id="gsh:117347075"/>
<dbReference type="GO" id="GO:1903561">
    <property type="term" value="C:extracellular vesicle"/>
    <property type="evidence" value="ECO:0007669"/>
    <property type="project" value="UniProtKB-SubCell"/>
</dbReference>
<dbReference type="EC" id="3.1.3.75" evidence="9"/>
<evidence type="ECO:0000256" key="11">
    <source>
        <dbReference type="ARBA" id="ARBA00084103"/>
    </source>
</evidence>
<dbReference type="GO" id="GO:0046872">
    <property type="term" value="F:metal ion binding"/>
    <property type="evidence" value="ECO:0007669"/>
    <property type="project" value="UniProtKB-KW"/>
</dbReference>
<comment type="cofactor">
    <cofactor evidence="1 14">
        <name>Mg(2+)</name>
        <dbReference type="ChEBI" id="CHEBI:18420"/>
    </cofactor>
</comment>
<dbReference type="GO" id="GO:0016791">
    <property type="term" value="F:phosphatase activity"/>
    <property type="evidence" value="ECO:0007669"/>
    <property type="project" value="InterPro"/>
</dbReference>
<dbReference type="InterPro" id="IPR016965">
    <property type="entry name" value="Pase_PHOSPHO-typ"/>
</dbReference>
<dbReference type="Pfam" id="PF06888">
    <property type="entry name" value="Put_Phosphatase"/>
    <property type="match status" value="1"/>
</dbReference>
<evidence type="ECO:0000256" key="1">
    <source>
        <dbReference type="ARBA" id="ARBA00001946"/>
    </source>
</evidence>
<reference evidence="16" key="1">
    <citation type="submission" date="2025-08" db="UniProtKB">
        <authorList>
            <consortium name="RefSeq"/>
        </authorList>
    </citation>
    <scope>IDENTIFICATION</scope>
</reference>
<dbReference type="NCBIfam" id="TIGR01488">
    <property type="entry name" value="HAD-SF-IB"/>
    <property type="match status" value="1"/>
</dbReference>
<evidence type="ECO:0000256" key="4">
    <source>
        <dbReference type="ARBA" id="ARBA00022801"/>
    </source>
</evidence>
<evidence type="ECO:0000256" key="6">
    <source>
        <dbReference type="ARBA" id="ARBA00034305"/>
    </source>
</evidence>
<evidence type="ECO:0000256" key="8">
    <source>
        <dbReference type="ARBA" id="ARBA00052541"/>
    </source>
</evidence>
<dbReference type="AlphaFoldDB" id="A0A6P8PCQ4"/>
<proteinExistence type="inferred from homology"/>
<dbReference type="RefSeq" id="XP_033773316.1">
    <property type="nucleotide sequence ID" value="XM_033917425.1"/>
</dbReference>